<accession>A0ABR0DA38</accession>
<feature type="compositionally biased region" description="Basic residues" evidence="1">
    <location>
        <begin position="1"/>
        <end position="27"/>
    </location>
</feature>
<reference evidence="3 4" key="1">
    <citation type="journal article" date="2023" name="bioRxiv">
        <title>Genome report: Whole genome sequence and annotation of Penstemon davidsonii.</title>
        <authorList>
            <person name="Ostevik K.L."/>
            <person name="Alabady M."/>
            <person name="Zhang M."/>
            <person name="Rausher M.D."/>
        </authorList>
    </citation>
    <scope>NUCLEOTIDE SEQUENCE [LARGE SCALE GENOMIC DNA]</scope>
    <source>
        <strain evidence="3">DNT005</strain>
        <tissue evidence="3">Whole leaf</tissue>
    </source>
</reference>
<dbReference type="Proteomes" id="UP001291926">
    <property type="component" value="Unassembled WGS sequence"/>
</dbReference>
<evidence type="ECO:0000259" key="2">
    <source>
        <dbReference type="SMART" id="SM01416"/>
    </source>
</evidence>
<sequence length="113" mass="13502">MKPQKLHATKWKAKKKGRHSGYGKRKGTKEARLPSKLLWMRRIRVLRRLLQRYREFDKIDKHIYHDLYMKVKGNVFKNKRVLVESIQKMKNAGIGKGRAKAFPHQLLAIKKLR</sequence>
<dbReference type="Pfam" id="PF25476">
    <property type="entry name" value="Ribosomal_L19e_C"/>
    <property type="match status" value="1"/>
</dbReference>
<name>A0ABR0DA38_9LAMI</name>
<dbReference type="PANTHER" id="PTHR10722">
    <property type="entry name" value="60S RIBOSOMAL PROTEIN L19"/>
    <property type="match status" value="1"/>
</dbReference>
<feature type="region of interest" description="Disordered" evidence="1">
    <location>
        <begin position="1"/>
        <end position="29"/>
    </location>
</feature>
<dbReference type="Gene3D" id="1.10.1200.240">
    <property type="match status" value="1"/>
</dbReference>
<feature type="domain" description="Large ribosomal subunit protein eL19" evidence="2">
    <location>
        <begin position="1"/>
        <end position="90"/>
    </location>
</feature>
<dbReference type="InterPro" id="IPR057260">
    <property type="entry name" value="Ribosomal_L19e_C"/>
</dbReference>
<organism evidence="3 4">
    <name type="scientific">Penstemon davidsonii</name>
    <dbReference type="NCBI Taxonomy" id="160366"/>
    <lineage>
        <taxon>Eukaryota</taxon>
        <taxon>Viridiplantae</taxon>
        <taxon>Streptophyta</taxon>
        <taxon>Embryophyta</taxon>
        <taxon>Tracheophyta</taxon>
        <taxon>Spermatophyta</taxon>
        <taxon>Magnoliopsida</taxon>
        <taxon>eudicotyledons</taxon>
        <taxon>Gunneridae</taxon>
        <taxon>Pentapetalae</taxon>
        <taxon>asterids</taxon>
        <taxon>lamiids</taxon>
        <taxon>Lamiales</taxon>
        <taxon>Plantaginaceae</taxon>
        <taxon>Cheloneae</taxon>
        <taxon>Penstemon</taxon>
    </lineage>
</organism>
<dbReference type="InterPro" id="IPR035970">
    <property type="entry name" value="60S_ribosomal_eL19_sf"/>
</dbReference>
<dbReference type="SUPFAM" id="SSF48140">
    <property type="entry name" value="Ribosomal protein L19 (L19e)"/>
    <property type="match status" value="1"/>
</dbReference>
<comment type="caution">
    <text evidence="3">The sequence shown here is derived from an EMBL/GenBank/DDBJ whole genome shotgun (WGS) entry which is preliminary data.</text>
</comment>
<gene>
    <name evidence="3" type="ORF">RD792_008792</name>
</gene>
<evidence type="ECO:0000256" key="1">
    <source>
        <dbReference type="SAM" id="MobiDB-lite"/>
    </source>
</evidence>
<dbReference type="InterPro" id="IPR000196">
    <property type="entry name" value="Ribosomal_eL19_dom"/>
</dbReference>
<dbReference type="SMART" id="SM01416">
    <property type="entry name" value="Ribosomal_L19e"/>
    <property type="match status" value="1"/>
</dbReference>
<proteinExistence type="predicted"/>
<protein>
    <recommendedName>
        <fullName evidence="2">Large ribosomal subunit protein eL19 domain-containing protein</fullName>
    </recommendedName>
</protein>
<evidence type="ECO:0000313" key="4">
    <source>
        <dbReference type="Proteomes" id="UP001291926"/>
    </source>
</evidence>
<dbReference type="InterPro" id="IPR039547">
    <property type="entry name" value="Ribosomal_eL19"/>
</dbReference>
<dbReference type="EMBL" id="JAYDYQ010002533">
    <property type="protein sequence ID" value="KAK4486124.1"/>
    <property type="molecule type" value="Genomic_DNA"/>
</dbReference>
<evidence type="ECO:0000313" key="3">
    <source>
        <dbReference type="EMBL" id="KAK4486124.1"/>
    </source>
</evidence>
<keyword evidence="4" id="KW-1185">Reference proteome</keyword>